<dbReference type="SUPFAM" id="SSF53474">
    <property type="entry name" value="alpha/beta-Hydrolases"/>
    <property type="match status" value="2"/>
</dbReference>
<evidence type="ECO:0000313" key="2">
    <source>
        <dbReference type="Proteomes" id="UP001480595"/>
    </source>
</evidence>
<dbReference type="EMBL" id="JAQQWL010000005">
    <property type="protein sequence ID" value="KAK8074364.1"/>
    <property type="molecule type" value="Genomic_DNA"/>
</dbReference>
<sequence length="144" mass="16022">MSDTTQWPDDSVFEPFNISEETYKVVDGHEIQAAILVPKHLEPGTAHPIIINIHGGFLVTGGSGRARSCQRKCEFWVLHGDKDSAIHIRSSQVFVGLIKEKLPGTTVRFDVGKGEDHAFDLHPPSWEAHVPGALDFVRQSWLID</sequence>
<comment type="caution">
    <text evidence="1">The sequence shown here is derived from an EMBL/GenBank/DDBJ whole genome shotgun (WGS) entry which is preliminary data.</text>
</comment>
<keyword evidence="1" id="KW-0378">Hydrolase</keyword>
<protein>
    <submittedName>
        <fullName evidence="1">Alpha/Beta hydrolase protein</fullName>
    </submittedName>
</protein>
<dbReference type="GeneID" id="92089735"/>
<name>A0ABR1VSX3_9PEZI</name>
<accession>A0ABR1VSX3</accession>
<dbReference type="Proteomes" id="UP001480595">
    <property type="component" value="Unassembled WGS sequence"/>
</dbReference>
<dbReference type="RefSeq" id="XP_066718839.1">
    <property type="nucleotide sequence ID" value="XM_066856672.1"/>
</dbReference>
<organism evidence="1 2">
    <name type="scientific">Apiospora phragmitis</name>
    <dbReference type="NCBI Taxonomy" id="2905665"/>
    <lineage>
        <taxon>Eukaryota</taxon>
        <taxon>Fungi</taxon>
        <taxon>Dikarya</taxon>
        <taxon>Ascomycota</taxon>
        <taxon>Pezizomycotina</taxon>
        <taxon>Sordariomycetes</taxon>
        <taxon>Xylariomycetidae</taxon>
        <taxon>Amphisphaeriales</taxon>
        <taxon>Apiosporaceae</taxon>
        <taxon>Apiospora</taxon>
    </lineage>
</organism>
<dbReference type="GO" id="GO:0016787">
    <property type="term" value="F:hydrolase activity"/>
    <property type="evidence" value="ECO:0007669"/>
    <property type="project" value="UniProtKB-KW"/>
</dbReference>
<dbReference type="InterPro" id="IPR029058">
    <property type="entry name" value="AB_hydrolase_fold"/>
</dbReference>
<proteinExistence type="predicted"/>
<gene>
    <name evidence="1" type="ORF">PG994_005263</name>
</gene>
<dbReference type="Gene3D" id="3.40.50.1820">
    <property type="entry name" value="alpha/beta hydrolase"/>
    <property type="match status" value="1"/>
</dbReference>
<keyword evidence="2" id="KW-1185">Reference proteome</keyword>
<evidence type="ECO:0000313" key="1">
    <source>
        <dbReference type="EMBL" id="KAK8074364.1"/>
    </source>
</evidence>
<reference evidence="1 2" key="1">
    <citation type="submission" date="2023-01" db="EMBL/GenBank/DDBJ databases">
        <title>Analysis of 21 Apiospora genomes using comparative genomics revels a genus with tremendous synthesis potential of carbohydrate active enzymes and secondary metabolites.</title>
        <authorList>
            <person name="Sorensen T."/>
        </authorList>
    </citation>
    <scope>NUCLEOTIDE SEQUENCE [LARGE SCALE GENOMIC DNA]</scope>
    <source>
        <strain evidence="1 2">CBS 135458</strain>
    </source>
</reference>